<keyword evidence="16" id="KW-1185">Reference proteome</keyword>
<evidence type="ECO:0000256" key="1">
    <source>
        <dbReference type="ARBA" id="ARBA00022670"/>
    </source>
</evidence>
<dbReference type="FunFam" id="3.40.390.10:FF:000040">
    <property type="entry name" value="Metalloendopeptidase"/>
    <property type="match status" value="1"/>
</dbReference>
<dbReference type="GO" id="GO:0042588">
    <property type="term" value="C:zymogen granule"/>
    <property type="evidence" value="ECO:0007669"/>
    <property type="project" value="UniProtKB-SubCell"/>
</dbReference>
<evidence type="ECO:0000256" key="13">
    <source>
        <dbReference type="RuleBase" id="RU361183"/>
    </source>
</evidence>
<evidence type="ECO:0000313" key="16">
    <source>
        <dbReference type="Proteomes" id="UP000261600"/>
    </source>
</evidence>
<dbReference type="InterPro" id="IPR006026">
    <property type="entry name" value="Peptidase_Metallo"/>
</dbReference>
<dbReference type="PROSITE" id="PS51864">
    <property type="entry name" value="ASTACIN"/>
    <property type="match status" value="1"/>
</dbReference>
<dbReference type="PANTHER" id="PTHR10127">
    <property type="entry name" value="DISCOIDIN, CUB, EGF, LAMININ , AND ZINC METALLOPROTEASE DOMAIN CONTAINING"/>
    <property type="match status" value="1"/>
</dbReference>
<keyword evidence="5 12" id="KW-0862">Zinc</keyword>
<keyword evidence="7" id="KW-0865">Zymogen</keyword>
<evidence type="ECO:0000313" key="15">
    <source>
        <dbReference type="Ensembl" id="ENSMALP00000024547.1"/>
    </source>
</evidence>
<keyword evidence="8" id="KW-1015">Disulfide bond</keyword>
<dbReference type="Pfam" id="PF01400">
    <property type="entry name" value="Astacin"/>
    <property type="match status" value="1"/>
</dbReference>
<accession>A0A3Q3K7S7</accession>
<keyword evidence="9" id="KW-0325">Glycoprotein</keyword>
<sequence>MDLKTTVSLLLLLLLGFCNGHNDNVRNDSLNAIVSSTDFLLEGDVIIPKTRNAMKCLDGTNSCLWPKSANGHVEIPFVISDKYDNTDTKNIKTAMHGIQSRTCIRFIPHTKQDGYLSIEPKAGCASLLGYTGNKQVVSLQRYGCVTNGIIQHELLHALGFYHEHSRSDRDGYIRINWANIEEGYASDFEKANTNNLDTPYDYSSVMHYGRTAFGKNDLETITPIPDESVPIGQRNGVSDIDILRINKENCSNMFRF</sequence>
<dbReference type="InterPro" id="IPR001506">
    <property type="entry name" value="Peptidase_M12A"/>
</dbReference>
<reference evidence="15" key="2">
    <citation type="submission" date="2025-09" db="UniProtKB">
        <authorList>
            <consortium name="Ensembl"/>
        </authorList>
    </citation>
    <scope>IDENTIFICATION</scope>
</reference>
<feature type="domain" description="Peptidase M12A" evidence="14">
    <location>
        <begin position="52"/>
        <end position="251"/>
    </location>
</feature>
<comment type="caution">
    <text evidence="12">Lacks conserved residue(s) required for the propagation of feature annotation.</text>
</comment>
<proteinExistence type="predicted"/>
<dbReference type="GO" id="GO:0004222">
    <property type="term" value="F:metalloendopeptidase activity"/>
    <property type="evidence" value="ECO:0007669"/>
    <property type="project" value="UniProtKB-UniRule"/>
</dbReference>
<evidence type="ECO:0000256" key="2">
    <source>
        <dbReference type="ARBA" id="ARBA00022723"/>
    </source>
</evidence>
<feature type="chain" id="PRO_5018377645" description="Metalloendopeptidase" evidence="13">
    <location>
        <begin position="21"/>
        <end position="256"/>
    </location>
</feature>
<dbReference type="GO" id="GO:0008270">
    <property type="term" value="F:zinc ion binding"/>
    <property type="evidence" value="ECO:0007669"/>
    <property type="project" value="UniProtKB-UniRule"/>
</dbReference>
<keyword evidence="6 12" id="KW-0482">Metalloprotease</keyword>
<evidence type="ECO:0000256" key="10">
    <source>
        <dbReference type="ARBA" id="ARBA00023329"/>
    </source>
</evidence>
<comment type="cofactor">
    <cofactor evidence="12 13">
        <name>Zn(2+)</name>
        <dbReference type="ChEBI" id="CHEBI:29105"/>
    </cofactor>
    <text evidence="12 13">Binds 1 zinc ion per subunit.</text>
</comment>
<organism evidence="15 16">
    <name type="scientific">Monopterus albus</name>
    <name type="common">Swamp eel</name>
    <dbReference type="NCBI Taxonomy" id="43700"/>
    <lineage>
        <taxon>Eukaryota</taxon>
        <taxon>Metazoa</taxon>
        <taxon>Chordata</taxon>
        <taxon>Craniata</taxon>
        <taxon>Vertebrata</taxon>
        <taxon>Euteleostomi</taxon>
        <taxon>Actinopterygii</taxon>
        <taxon>Neopterygii</taxon>
        <taxon>Teleostei</taxon>
        <taxon>Neoteleostei</taxon>
        <taxon>Acanthomorphata</taxon>
        <taxon>Anabantaria</taxon>
        <taxon>Synbranchiformes</taxon>
        <taxon>Synbranchidae</taxon>
        <taxon>Monopterus</taxon>
    </lineage>
</organism>
<feature type="active site" evidence="12">
    <location>
        <position position="153"/>
    </location>
</feature>
<dbReference type="Ensembl" id="ENSMALT00000025009.1">
    <property type="protein sequence ID" value="ENSMALP00000024547.1"/>
    <property type="gene ID" value="ENSMALG00000017029.1"/>
</dbReference>
<dbReference type="PRINTS" id="PR00480">
    <property type="entry name" value="ASTACIN"/>
</dbReference>
<dbReference type="PANTHER" id="PTHR10127:SF839">
    <property type="entry name" value="HATCHING ENZYME 1.2-RELATED"/>
    <property type="match status" value="1"/>
</dbReference>
<feature type="signal peptide" evidence="13">
    <location>
        <begin position="1"/>
        <end position="20"/>
    </location>
</feature>
<dbReference type="InterPro" id="IPR024079">
    <property type="entry name" value="MetalloPept_cat_dom_sf"/>
</dbReference>
<keyword evidence="10" id="KW-0968">Cytoplasmic vesicle</keyword>
<dbReference type="AlphaFoldDB" id="A0A3Q3K7S7"/>
<dbReference type="SUPFAM" id="SSF55486">
    <property type="entry name" value="Metalloproteases ('zincins'), catalytic domain"/>
    <property type="match status" value="1"/>
</dbReference>
<name>A0A3Q3K7S7_MONAL</name>
<evidence type="ECO:0000256" key="7">
    <source>
        <dbReference type="ARBA" id="ARBA00023145"/>
    </source>
</evidence>
<keyword evidence="2 12" id="KW-0479">Metal-binding</keyword>
<dbReference type="SMART" id="SM00235">
    <property type="entry name" value="ZnMc"/>
    <property type="match status" value="1"/>
</dbReference>
<evidence type="ECO:0000259" key="14">
    <source>
        <dbReference type="PROSITE" id="PS51864"/>
    </source>
</evidence>
<dbReference type="STRING" id="43700.ENSMALP00000024547"/>
<protein>
    <recommendedName>
        <fullName evidence="13">Metalloendopeptidase</fullName>
        <ecNumber evidence="13">3.4.24.-</ecNumber>
    </recommendedName>
</protein>
<evidence type="ECO:0000256" key="11">
    <source>
        <dbReference type="ARBA" id="ARBA00024324"/>
    </source>
</evidence>
<keyword evidence="3 13" id="KW-0732">Signal</keyword>
<feature type="binding site" evidence="12">
    <location>
        <position position="162"/>
    </location>
    <ligand>
        <name>Zn(2+)</name>
        <dbReference type="ChEBI" id="CHEBI:29105"/>
        <note>catalytic</note>
    </ligand>
</feature>
<dbReference type="Proteomes" id="UP000261600">
    <property type="component" value="Unplaced"/>
</dbReference>
<reference evidence="15" key="1">
    <citation type="submission" date="2025-08" db="UniProtKB">
        <authorList>
            <consortium name="Ensembl"/>
        </authorList>
    </citation>
    <scope>IDENTIFICATION</scope>
</reference>
<evidence type="ECO:0000256" key="3">
    <source>
        <dbReference type="ARBA" id="ARBA00022729"/>
    </source>
</evidence>
<evidence type="ECO:0000256" key="12">
    <source>
        <dbReference type="PROSITE-ProRule" id="PRU01211"/>
    </source>
</evidence>
<dbReference type="Gene3D" id="3.40.390.10">
    <property type="entry name" value="Collagenase (Catalytic Domain)"/>
    <property type="match status" value="1"/>
</dbReference>
<feature type="binding site" evidence="12">
    <location>
        <position position="152"/>
    </location>
    <ligand>
        <name>Zn(2+)</name>
        <dbReference type="ChEBI" id="CHEBI:29105"/>
        <note>catalytic</note>
    </ligand>
</feature>
<evidence type="ECO:0000256" key="4">
    <source>
        <dbReference type="ARBA" id="ARBA00022801"/>
    </source>
</evidence>
<evidence type="ECO:0000256" key="5">
    <source>
        <dbReference type="ARBA" id="ARBA00022833"/>
    </source>
</evidence>
<comment type="subcellular location">
    <subcellularLocation>
        <location evidence="11">Zymogen granule</location>
    </subcellularLocation>
</comment>
<keyword evidence="1 12" id="KW-0645">Protease</keyword>
<evidence type="ECO:0000256" key="8">
    <source>
        <dbReference type="ARBA" id="ARBA00023157"/>
    </source>
</evidence>
<keyword evidence="4 12" id="KW-0378">Hydrolase</keyword>
<dbReference type="EC" id="3.4.24.-" evidence="13"/>
<dbReference type="GO" id="GO:0006508">
    <property type="term" value="P:proteolysis"/>
    <property type="evidence" value="ECO:0007669"/>
    <property type="project" value="UniProtKB-KW"/>
</dbReference>
<evidence type="ECO:0000256" key="6">
    <source>
        <dbReference type="ARBA" id="ARBA00023049"/>
    </source>
</evidence>
<evidence type="ECO:0000256" key="9">
    <source>
        <dbReference type="ARBA" id="ARBA00023180"/>
    </source>
</evidence>
<feature type="binding site" evidence="12">
    <location>
        <position position="156"/>
    </location>
    <ligand>
        <name>Zn(2+)</name>
        <dbReference type="ChEBI" id="CHEBI:29105"/>
        <note>catalytic</note>
    </ligand>
</feature>